<dbReference type="InterPro" id="IPR052787">
    <property type="entry name" value="MAVS"/>
</dbReference>
<evidence type="ECO:0000256" key="2">
    <source>
        <dbReference type="ARBA" id="ARBA00022553"/>
    </source>
</evidence>
<keyword evidence="1" id="KW-1017">Isopeptide bond</keyword>
<evidence type="ECO:0000256" key="4">
    <source>
        <dbReference type="ARBA" id="ARBA00023172"/>
    </source>
</evidence>
<dbReference type="PANTHER" id="PTHR21446">
    <property type="entry name" value="DUF3504 DOMAIN-CONTAINING PROTEIN"/>
    <property type="match status" value="1"/>
</dbReference>
<evidence type="ECO:0000256" key="5">
    <source>
        <dbReference type="SAM" id="MobiDB-lite"/>
    </source>
</evidence>
<gene>
    <name evidence="7" type="ORF">Zmor_011011</name>
</gene>
<comment type="caution">
    <text evidence="7">The sequence shown here is derived from an EMBL/GenBank/DDBJ whole genome shotgun (WGS) entry which is preliminary data.</text>
</comment>
<dbReference type="Proteomes" id="UP001168821">
    <property type="component" value="Unassembled WGS sequence"/>
</dbReference>
<dbReference type="SUPFAM" id="SSF56349">
    <property type="entry name" value="DNA breaking-rejoining enzymes"/>
    <property type="match status" value="1"/>
</dbReference>
<dbReference type="PANTHER" id="PTHR21446:SF12">
    <property type="entry name" value="POTASSIUM CHANNEL TETRAMERIZATION DOMAIN CONTAINING 1"/>
    <property type="match status" value="1"/>
</dbReference>
<protein>
    <recommendedName>
        <fullName evidence="6">Tyr recombinase domain-containing protein</fullName>
    </recommendedName>
</protein>
<dbReference type="AlphaFoldDB" id="A0AA38MK30"/>
<keyword evidence="2" id="KW-0597">Phosphoprotein</keyword>
<dbReference type="PROSITE" id="PS51898">
    <property type="entry name" value="TYR_RECOMBINASE"/>
    <property type="match status" value="1"/>
</dbReference>
<keyword evidence="8" id="KW-1185">Reference proteome</keyword>
<sequence length="553" mass="63327">MSNFRFGRNTPKEIDDSITNITPLNTKNSRNSIWRQFEKFCGERKYVFDGNTSTEKLAFILKDWGYNMKKVDGNDYKEAVIKTMWNVTAKQLQELYFNKFGIKFDPFVDLEFKGSRNARDAKRRNLQIQPEKRKTSSSILTLEEYNKILKIYNEDTPDGLQKMFFYVAGLELAWRGCEGVNVTIKHFKEESDNCGLPTGRIEYNCIFSKTAQGGSHKLTDSKWLATNTTDPRICPVRLYKKMQSKRGKHITTDRLFLTPNPAWREPSSVGWFKNSPVGRNEMGKWTRTAAEEIGIDIKKKKISNHSLRSTAVSQLAKAGVGEEQLIKITGHANTFSIKPYLQLDGDHHYQMIDKLRANSTAMEESNNKSTNCAPSALKPKPLSTRPFPPPRSAPASPYRSHAISRSRVATLRTRRMPPSRRNDRDGYFVLICKPTCNFILRLALVFLKTPSKPIGSIATFSGSPQARNVLGLPHSVITERLKLNYFIQYDDYCYVAGADRVFITKISLKCHVLLRLDEKARARFSYCVMIRFTIKIAGAFEEDLLMNHLDNYK</sequence>
<dbReference type="InterPro" id="IPR021893">
    <property type="entry name" value="ZMYM2-like_C"/>
</dbReference>
<accession>A0AA38MK30</accession>
<dbReference type="InterPro" id="IPR013762">
    <property type="entry name" value="Integrase-like_cat_sf"/>
</dbReference>
<dbReference type="GO" id="GO:0006310">
    <property type="term" value="P:DNA recombination"/>
    <property type="evidence" value="ECO:0007669"/>
    <property type="project" value="UniProtKB-KW"/>
</dbReference>
<evidence type="ECO:0000313" key="8">
    <source>
        <dbReference type="Proteomes" id="UP001168821"/>
    </source>
</evidence>
<keyword evidence="4" id="KW-0233">DNA recombination</keyword>
<evidence type="ECO:0000256" key="1">
    <source>
        <dbReference type="ARBA" id="ARBA00022499"/>
    </source>
</evidence>
<dbReference type="GO" id="GO:0003677">
    <property type="term" value="F:DNA binding"/>
    <property type="evidence" value="ECO:0007669"/>
    <property type="project" value="InterPro"/>
</dbReference>
<keyword evidence="3" id="KW-0832">Ubl conjugation</keyword>
<name>A0AA38MK30_9CUCU</name>
<dbReference type="EMBL" id="JALNTZ010000003">
    <property type="protein sequence ID" value="KAJ3659316.1"/>
    <property type="molecule type" value="Genomic_DNA"/>
</dbReference>
<proteinExistence type="predicted"/>
<dbReference type="InterPro" id="IPR011010">
    <property type="entry name" value="DNA_brk_join_enz"/>
</dbReference>
<feature type="region of interest" description="Disordered" evidence="5">
    <location>
        <begin position="360"/>
        <end position="399"/>
    </location>
</feature>
<evidence type="ECO:0000256" key="3">
    <source>
        <dbReference type="ARBA" id="ARBA00022843"/>
    </source>
</evidence>
<dbReference type="InterPro" id="IPR002104">
    <property type="entry name" value="Integrase_catalytic"/>
</dbReference>
<feature type="domain" description="Tyr recombinase" evidence="6">
    <location>
        <begin position="135"/>
        <end position="362"/>
    </location>
</feature>
<feature type="compositionally biased region" description="Polar residues" evidence="5">
    <location>
        <begin position="360"/>
        <end position="373"/>
    </location>
</feature>
<evidence type="ECO:0000313" key="7">
    <source>
        <dbReference type="EMBL" id="KAJ3659316.1"/>
    </source>
</evidence>
<organism evidence="7 8">
    <name type="scientific">Zophobas morio</name>
    <dbReference type="NCBI Taxonomy" id="2755281"/>
    <lineage>
        <taxon>Eukaryota</taxon>
        <taxon>Metazoa</taxon>
        <taxon>Ecdysozoa</taxon>
        <taxon>Arthropoda</taxon>
        <taxon>Hexapoda</taxon>
        <taxon>Insecta</taxon>
        <taxon>Pterygota</taxon>
        <taxon>Neoptera</taxon>
        <taxon>Endopterygota</taxon>
        <taxon>Coleoptera</taxon>
        <taxon>Polyphaga</taxon>
        <taxon>Cucujiformia</taxon>
        <taxon>Tenebrionidae</taxon>
        <taxon>Zophobas</taxon>
    </lineage>
</organism>
<evidence type="ECO:0000259" key="6">
    <source>
        <dbReference type="PROSITE" id="PS51898"/>
    </source>
</evidence>
<dbReference type="Gene3D" id="1.10.443.10">
    <property type="entry name" value="Intergrase catalytic core"/>
    <property type="match status" value="1"/>
</dbReference>
<dbReference type="GO" id="GO:0015074">
    <property type="term" value="P:DNA integration"/>
    <property type="evidence" value="ECO:0007669"/>
    <property type="project" value="InterPro"/>
</dbReference>
<reference evidence="7" key="1">
    <citation type="journal article" date="2023" name="G3 (Bethesda)">
        <title>Whole genome assemblies of Zophobas morio and Tenebrio molitor.</title>
        <authorList>
            <person name="Kaur S."/>
            <person name="Stinson S.A."/>
            <person name="diCenzo G.C."/>
        </authorList>
    </citation>
    <scope>NUCLEOTIDE SEQUENCE</scope>
    <source>
        <strain evidence="7">QUZm001</strain>
    </source>
</reference>
<dbReference type="Pfam" id="PF12012">
    <property type="entry name" value="DUF3504"/>
    <property type="match status" value="1"/>
</dbReference>